<dbReference type="KEGG" id="pseg:D3H65_10000"/>
<dbReference type="AlphaFoldDB" id="A0A3B7MKV0"/>
<evidence type="ECO:0000313" key="3">
    <source>
        <dbReference type="Proteomes" id="UP000263900"/>
    </source>
</evidence>
<keyword evidence="1" id="KW-0472">Membrane</keyword>
<dbReference type="Proteomes" id="UP000263900">
    <property type="component" value="Chromosome"/>
</dbReference>
<reference evidence="2 3" key="1">
    <citation type="submission" date="2018-09" db="EMBL/GenBank/DDBJ databases">
        <title>Genome sequencing of strain 6GH32-13.</title>
        <authorList>
            <person name="Weon H.-Y."/>
            <person name="Heo J."/>
            <person name="Kwon S.-W."/>
        </authorList>
    </citation>
    <scope>NUCLEOTIDE SEQUENCE [LARGE SCALE GENOMIC DNA]</scope>
    <source>
        <strain evidence="2 3">5GH32-13</strain>
    </source>
</reference>
<evidence type="ECO:0008006" key="4">
    <source>
        <dbReference type="Google" id="ProtNLM"/>
    </source>
</evidence>
<accession>A0A3B7MKV0</accession>
<keyword evidence="1" id="KW-0812">Transmembrane</keyword>
<gene>
    <name evidence="2" type="ORF">D3H65_10000</name>
</gene>
<dbReference type="EMBL" id="CP032157">
    <property type="protein sequence ID" value="AXY74287.1"/>
    <property type="molecule type" value="Genomic_DNA"/>
</dbReference>
<keyword evidence="1" id="KW-1133">Transmembrane helix</keyword>
<dbReference type="OrthoDB" id="6400719at2"/>
<evidence type="ECO:0000313" key="2">
    <source>
        <dbReference type="EMBL" id="AXY74287.1"/>
    </source>
</evidence>
<sequence length="109" mass="12679">MFKRIAPLCYLTVFGFIVAVIMFTERDEKKSVDSFHIRQALGLYLTGLLFMAIYSFLGSNLFYADLSSLVVLIPLFVLWLMGFKWAMEDKEKAFPIIGRSFQRLFSFIK</sequence>
<organism evidence="2 3">
    <name type="scientific">Paraflavitalea soli</name>
    <dbReference type="NCBI Taxonomy" id="2315862"/>
    <lineage>
        <taxon>Bacteria</taxon>
        <taxon>Pseudomonadati</taxon>
        <taxon>Bacteroidota</taxon>
        <taxon>Chitinophagia</taxon>
        <taxon>Chitinophagales</taxon>
        <taxon>Chitinophagaceae</taxon>
        <taxon>Paraflavitalea</taxon>
    </lineage>
</organism>
<keyword evidence="3" id="KW-1185">Reference proteome</keyword>
<protein>
    <recommendedName>
        <fullName evidence="4">DUF4870 domain-containing protein</fullName>
    </recommendedName>
</protein>
<feature type="transmembrane region" description="Helical" evidence="1">
    <location>
        <begin position="35"/>
        <end position="56"/>
    </location>
</feature>
<dbReference type="RefSeq" id="WP_119050174.1">
    <property type="nucleotide sequence ID" value="NZ_CP032157.1"/>
</dbReference>
<feature type="transmembrane region" description="Helical" evidence="1">
    <location>
        <begin position="5"/>
        <end position="23"/>
    </location>
</feature>
<proteinExistence type="predicted"/>
<feature type="transmembrane region" description="Helical" evidence="1">
    <location>
        <begin position="62"/>
        <end position="82"/>
    </location>
</feature>
<evidence type="ECO:0000256" key="1">
    <source>
        <dbReference type="SAM" id="Phobius"/>
    </source>
</evidence>
<name>A0A3B7MKV0_9BACT</name>